<dbReference type="EMBL" id="AFEU01000002">
    <property type="protein sequence ID" value="EIJ80223.1"/>
    <property type="molecule type" value="Genomic_DNA"/>
</dbReference>
<evidence type="ECO:0000256" key="4">
    <source>
        <dbReference type="ARBA" id="ARBA00022840"/>
    </source>
</evidence>
<dbReference type="PATRIC" id="fig|997296.3.peg.1631"/>
<protein>
    <recommendedName>
        <fullName evidence="5">protein adenylyltransferase</fullName>
        <ecNumber evidence="5">2.7.7.108</ecNumber>
    </recommendedName>
</protein>
<evidence type="ECO:0000313" key="10">
    <source>
        <dbReference type="Proteomes" id="UP000010523"/>
    </source>
</evidence>
<dbReference type="AlphaFoldDB" id="I3E152"/>
<organism evidence="9 10">
    <name type="scientific">Bacillus methanolicus PB1</name>
    <dbReference type="NCBI Taxonomy" id="997296"/>
    <lineage>
        <taxon>Bacteria</taxon>
        <taxon>Bacillati</taxon>
        <taxon>Bacillota</taxon>
        <taxon>Bacilli</taxon>
        <taxon>Bacillales</taxon>
        <taxon>Bacillaceae</taxon>
        <taxon>Bacillus</taxon>
    </lineage>
</organism>
<evidence type="ECO:0000313" key="9">
    <source>
        <dbReference type="EMBL" id="EIJ80223.1"/>
    </source>
</evidence>
<dbReference type="PROSITE" id="PS51459">
    <property type="entry name" value="FIDO"/>
    <property type="match status" value="1"/>
</dbReference>
<keyword evidence="3" id="KW-0547">Nucleotide-binding</keyword>
<dbReference type="Pfam" id="PF02661">
    <property type="entry name" value="Fic"/>
    <property type="match status" value="1"/>
</dbReference>
<feature type="domain" description="Fido" evidence="8">
    <location>
        <begin position="49"/>
        <end position="188"/>
    </location>
</feature>
<evidence type="ECO:0000256" key="2">
    <source>
        <dbReference type="ARBA" id="ARBA00022695"/>
    </source>
</evidence>
<sequence length="210" mass="24762">MSDRYVYPGTNVLKNKLHVKEQDRLHKIERILTGRRLLELFENPIIGNFDLLHLQAIHRYIFQDLYDWAGEIRVVDISKGNLFARHMVLSTYFREYVEIPLRNESYLKYIDNKTDFATRLAYYFDHVNAAHPFREGNGRTQREFFRILALSNGFLLDWSKASSEEMIDASIKALEDLNLKNLEKLIFKCIQNETPDANLIKAYNTLKEKG</sequence>
<dbReference type="Gene3D" id="1.10.3290.10">
    <property type="entry name" value="Fido-like domain"/>
    <property type="match status" value="1"/>
</dbReference>
<dbReference type="EC" id="2.7.7.108" evidence="5"/>
<evidence type="ECO:0000256" key="1">
    <source>
        <dbReference type="ARBA" id="ARBA00022679"/>
    </source>
</evidence>
<dbReference type="SUPFAM" id="SSF140931">
    <property type="entry name" value="Fic-like"/>
    <property type="match status" value="1"/>
</dbReference>
<dbReference type="InterPro" id="IPR036597">
    <property type="entry name" value="Fido-like_dom_sf"/>
</dbReference>
<keyword evidence="4" id="KW-0067">ATP-binding</keyword>
<dbReference type="GO" id="GO:0005524">
    <property type="term" value="F:ATP binding"/>
    <property type="evidence" value="ECO:0007669"/>
    <property type="project" value="UniProtKB-KW"/>
</dbReference>
<accession>I3E152</accession>
<name>I3E152_BACMT</name>
<comment type="caution">
    <text evidence="9">The sequence shown here is derived from an EMBL/GenBank/DDBJ whole genome shotgun (WGS) entry which is preliminary data.</text>
</comment>
<dbReference type="GO" id="GO:0051302">
    <property type="term" value="P:regulation of cell division"/>
    <property type="evidence" value="ECO:0007669"/>
    <property type="project" value="TreeGrafter"/>
</dbReference>
<gene>
    <name evidence="9" type="ORF">PB1_07677</name>
</gene>
<dbReference type="Proteomes" id="UP000010523">
    <property type="component" value="Unassembled WGS sequence"/>
</dbReference>
<evidence type="ECO:0000256" key="5">
    <source>
        <dbReference type="ARBA" id="ARBA00034531"/>
    </source>
</evidence>
<dbReference type="InterPro" id="IPR003812">
    <property type="entry name" value="Fido"/>
</dbReference>
<proteinExistence type="predicted"/>
<reference evidence="9 10" key="1">
    <citation type="journal article" date="2012" name="Appl. Environ. Microbiol.">
        <title>Genome Sequence of Thermotolerant Bacillus methanolicus: Features and Regulation Related to Methylotrophy and Production of L-Lysine and L-Glutamate from Methanol.</title>
        <authorList>
            <person name="Heggeset T.M."/>
            <person name="Krog A."/>
            <person name="Balzer S."/>
            <person name="Wentzel A."/>
            <person name="Ellingsen T.E."/>
            <person name="Brautaset T."/>
        </authorList>
    </citation>
    <scope>NUCLEOTIDE SEQUENCE [LARGE SCALE GENOMIC DNA]</scope>
    <source>
        <strain evidence="9 10">PB1</strain>
    </source>
</reference>
<comment type="catalytic activity">
    <reaction evidence="6">
        <text>L-threonyl-[protein] + ATP = 3-O-(5'-adenylyl)-L-threonyl-[protein] + diphosphate</text>
        <dbReference type="Rhea" id="RHEA:54292"/>
        <dbReference type="Rhea" id="RHEA-COMP:11060"/>
        <dbReference type="Rhea" id="RHEA-COMP:13847"/>
        <dbReference type="ChEBI" id="CHEBI:30013"/>
        <dbReference type="ChEBI" id="CHEBI:30616"/>
        <dbReference type="ChEBI" id="CHEBI:33019"/>
        <dbReference type="ChEBI" id="CHEBI:138113"/>
        <dbReference type="EC" id="2.7.7.108"/>
    </reaction>
</comment>
<dbReference type="PANTHER" id="PTHR39560">
    <property type="entry name" value="PROTEIN ADENYLYLTRANSFERASE FIC-RELATED"/>
    <property type="match status" value="1"/>
</dbReference>
<evidence type="ECO:0000256" key="6">
    <source>
        <dbReference type="ARBA" id="ARBA00047939"/>
    </source>
</evidence>
<dbReference type="eggNOG" id="COG2184">
    <property type="taxonomic scope" value="Bacteria"/>
</dbReference>
<dbReference type="PANTHER" id="PTHR39560:SF1">
    <property type="entry name" value="PROTEIN ADENYLYLTRANSFERASE FIC-RELATED"/>
    <property type="match status" value="1"/>
</dbReference>
<comment type="catalytic activity">
    <reaction evidence="7">
        <text>L-tyrosyl-[protein] + ATP = O-(5'-adenylyl)-L-tyrosyl-[protein] + diphosphate</text>
        <dbReference type="Rhea" id="RHEA:54288"/>
        <dbReference type="Rhea" id="RHEA-COMP:10136"/>
        <dbReference type="Rhea" id="RHEA-COMP:13846"/>
        <dbReference type="ChEBI" id="CHEBI:30616"/>
        <dbReference type="ChEBI" id="CHEBI:33019"/>
        <dbReference type="ChEBI" id="CHEBI:46858"/>
        <dbReference type="ChEBI" id="CHEBI:83624"/>
        <dbReference type="EC" id="2.7.7.108"/>
    </reaction>
</comment>
<keyword evidence="1" id="KW-0808">Transferase</keyword>
<keyword evidence="2" id="KW-0548">Nucleotidyltransferase</keyword>
<keyword evidence="10" id="KW-1185">Reference proteome</keyword>
<evidence type="ECO:0000256" key="3">
    <source>
        <dbReference type="ARBA" id="ARBA00022741"/>
    </source>
</evidence>
<evidence type="ECO:0000259" key="8">
    <source>
        <dbReference type="PROSITE" id="PS51459"/>
    </source>
</evidence>
<dbReference type="OrthoDB" id="9813719at2"/>
<evidence type="ECO:0000256" key="7">
    <source>
        <dbReference type="ARBA" id="ARBA00048696"/>
    </source>
</evidence>
<dbReference type="GO" id="GO:0070733">
    <property type="term" value="F:AMPylase activity"/>
    <property type="evidence" value="ECO:0007669"/>
    <property type="project" value="UniProtKB-EC"/>
</dbReference>
<dbReference type="RefSeq" id="WP_003351654.1">
    <property type="nucleotide sequence ID" value="NZ_AFEU01000002.1"/>
</dbReference>
<dbReference type="STRING" id="997296.PB1_07677"/>